<sequence length="54" mass="6239">MRRGPSVLHKMYYNTYYPATQLTDCKSLDNVSQYSTFYKVELLFLDSGGGRIPI</sequence>
<gene>
    <name evidence="1" type="ORF">KL86SPO_30672</name>
</gene>
<organism evidence="1">
    <name type="scientific">uncultured Sporomusa sp</name>
    <dbReference type="NCBI Taxonomy" id="307249"/>
    <lineage>
        <taxon>Bacteria</taxon>
        <taxon>Bacillati</taxon>
        <taxon>Bacillota</taxon>
        <taxon>Negativicutes</taxon>
        <taxon>Selenomonadales</taxon>
        <taxon>Sporomusaceae</taxon>
        <taxon>Sporomusa</taxon>
        <taxon>environmental samples</taxon>
    </lineage>
</organism>
<dbReference type="EMBL" id="FMJE01000003">
    <property type="protein sequence ID" value="SCM80494.1"/>
    <property type="molecule type" value="Genomic_DNA"/>
</dbReference>
<accession>A0A212LSA2</accession>
<name>A0A212LSA2_9FIRM</name>
<dbReference type="AlphaFoldDB" id="A0A212LSA2"/>
<protein>
    <submittedName>
        <fullName evidence="1">Uncharacterized protein</fullName>
    </submittedName>
</protein>
<evidence type="ECO:0000313" key="1">
    <source>
        <dbReference type="EMBL" id="SCM80494.1"/>
    </source>
</evidence>
<proteinExistence type="predicted"/>
<reference evidence="1" key="1">
    <citation type="submission" date="2016-08" db="EMBL/GenBank/DDBJ databases">
        <authorList>
            <person name="Seilhamer J.J."/>
        </authorList>
    </citation>
    <scope>NUCLEOTIDE SEQUENCE</scope>
    <source>
        <strain evidence="1">86</strain>
    </source>
</reference>